<evidence type="ECO:0000313" key="2">
    <source>
        <dbReference type="Proteomes" id="UP001642260"/>
    </source>
</evidence>
<dbReference type="Proteomes" id="UP001642260">
    <property type="component" value="Unassembled WGS sequence"/>
</dbReference>
<evidence type="ECO:0000313" key="1">
    <source>
        <dbReference type="EMBL" id="CAH8313142.1"/>
    </source>
</evidence>
<dbReference type="EMBL" id="CAKOAT010076822">
    <property type="protein sequence ID" value="CAH8313142.1"/>
    <property type="molecule type" value="Genomic_DNA"/>
</dbReference>
<organism evidence="1 2">
    <name type="scientific">Eruca vesicaria subsp. sativa</name>
    <name type="common">Garden rocket</name>
    <name type="synonym">Eruca sativa</name>
    <dbReference type="NCBI Taxonomy" id="29727"/>
    <lineage>
        <taxon>Eukaryota</taxon>
        <taxon>Viridiplantae</taxon>
        <taxon>Streptophyta</taxon>
        <taxon>Embryophyta</taxon>
        <taxon>Tracheophyta</taxon>
        <taxon>Spermatophyta</taxon>
        <taxon>Magnoliopsida</taxon>
        <taxon>eudicotyledons</taxon>
        <taxon>Gunneridae</taxon>
        <taxon>Pentapetalae</taxon>
        <taxon>rosids</taxon>
        <taxon>malvids</taxon>
        <taxon>Brassicales</taxon>
        <taxon>Brassicaceae</taxon>
        <taxon>Brassiceae</taxon>
        <taxon>Eruca</taxon>
    </lineage>
</organism>
<protein>
    <submittedName>
        <fullName evidence="1">Uncharacterized protein</fullName>
    </submittedName>
</protein>
<name>A0ABC8J4W4_ERUVS</name>
<gene>
    <name evidence="1" type="ORF">ERUC_LOCUS6566</name>
</gene>
<reference evidence="1 2" key="1">
    <citation type="submission" date="2022-03" db="EMBL/GenBank/DDBJ databases">
        <authorList>
            <person name="Macdonald S."/>
            <person name="Ahmed S."/>
            <person name="Newling K."/>
        </authorList>
    </citation>
    <scope>NUCLEOTIDE SEQUENCE [LARGE SCALE GENOMIC DNA]</scope>
</reference>
<keyword evidence="2" id="KW-1185">Reference proteome</keyword>
<dbReference type="AlphaFoldDB" id="A0ABC8J4W4"/>
<comment type="caution">
    <text evidence="1">The sequence shown here is derived from an EMBL/GenBank/DDBJ whole genome shotgun (WGS) entry which is preliminary data.</text>
</comment>
<proteinExistence type="predicted"/>
<sequence>MGKKKKSCGNCVLVMDESLRSHCRGRKMQNLIDMGRLLSTSLRNFPFLPMYLERSSFKQNSWTMELHINKASTMESRDGDFDLDVRYGRTLMNFDKRT</sequence>
<accession>A0ABC8J4W4</accession>